<keyword evidence="3" id="KW-1185">Reference proteome</keyword>
<gene>
    <name evidence="2" type="ORF">LPJ53_006180</name>
</gene>
<evidence type="ECO:0000313" key="3">
    <source>
        <dbReference type="Proteomes" id="UP001149813"/>
    </source>
</evidence>
<feature type="non-terminal residue" evidence="2">
    <location>
        <position position="1"/>
    </location>
</feature>
<reference evidence="2" key="1">
    <citation type="submission" date="2022-07" db="EMBL/GenBank/DDBJ databases">
        <title>Phylogenomic reconstructions and comparative analyses of Kickxellomycotina fungi.</title>
        <authorList>
            <person name="Reynolds N.K."/>
            <person name="Stajich J.E."/>
            <person name="Barry K."/>
            <person name="Grigoriev I.V."/>
            <person name="Crous P."/>
            <person name="Smith M.E."/>
        </authorList>
    </citation>
    <scope>NUCLEOTIDE SEQUENCE</scope>
    <source>
        <strain evidence="2">NBRC 32514</strain>
    </source>
</reference>
<protein>
    <submittedName>
        <fullName evidence="2">Uncharacterized protein</fullName>
    </submittedName>
</protein>
<comment type="caution">
    <text evidence="2">The sequence shown here is derived from an EMBL/GenBank/DDBJ whole genome shotgun (WGS) entry which is preliminary data.</text>
</comment>
<dbReference type="EMBL" id="JANBOJ010000548">
    <property type="protein sequence ID" value="KAJ1718965.1"/>
    <property type="molecule type" value="Genomic_DNA"/>
</dbReference>
<proteinExistence type="predicted"/>
<accession>A0A9W7XVR2</accession>
<sequence length="87" mass="9570">MSKRGVGNVAVELESSERKRLRNEASASPASWAAPQISEDRKCAEHLSAILQRGYGNSLARSMDTAVQLVQNLKLLQSFDTPYARHA</sequence>
<evidence type="ECO:0000256" key="1">
    <source>
        <dbReference type="SAM" id="MobiDB-lite"/>
    </source>
</evidence>
<dbReference type="AlphaFoldDB" id="A0A9W7XVR2"/>
<evidence type="ECO:0000313" key="2">
    <source>
        <dbReference type="EMBL" id="KAJ1718965.1"/>
    </source>
</evidence>
<organism evidence="2 3">
    <name type="scientific">Coemansia erecta</name>
    <dbReference type="NCBI Taxonomy" id="147472"/>
    <lineage>
        <taxon>Eukaryota</taxon>
        <taxon>Fungi</taxon>
        <taxon>Fungi incertae sedis</taxon>
        <taxon>Zoopagomycota</taxon>
        <taxon>Kickxellomycotina</taxon>
        <taxon>Kickxellomycetes</taxon>
        <taxon>Kickxellales</taxon>
        <taxon>Kickxellaceae</taxon>
        <taxon>Coemansia</taxon>
    </lineage>
</organism>
<name>A0A9W7XVR2_9FUNG</name>
<feature type="region of interest" description="Disordered" evidence="1">
    <location>
        <begin position="1"/>
        <end position="34"/>
    </location>
</feature>
<feature type="compositionally biased region" description="Low complexity" evidence="1">
    <location>
        <begin position="25"/>
        <end position="34"/>
    </location>
</feature>
<dbReference type="OrthoDB" id="5570571at2759"/>
<dbReference type="Proteomes" id="UP001149813">
    <property type="component" value="Unassembled WGS sequence"/>
</dbReference>